<gene>
    <name evidence="2" type="ORF">Purlil1_3386</name>
</gene>
<protein>
    <recommendedName>
        <fullName evidence="4">C2H2-type domain-containing protein</fullName>
    </recommendedName>
</protein>
<proteinExistence type="predicted"/>
<accession>A0ABR0C8R3</accession>
<evidence type="ECO:0000313" key="3">
    <source>
        <dbReference type="Proteomes" id="UP001287286"/>
    </source>
</evidence>
<evidence type="ECO:0000313" key="2">
    <source>
        <dbReference type="EMBL" id="KAK4092133.1"/>
    </source>
</evidence>
<sequence>MYLPRLLSDSDPVCEEVLSSSCTDLGCDSGIAKEEGVVAFEMEGAGVLDEMPAIVVEGLCDYADCRALRAAAPSRRADRTTQTRSNSTATIGVEESSSSTCSRTRQKLTCDRAFRTQYKIKQHIFSPGSAAAKTENDAQSFLPFRSSPWRIDSLRLTQGEAE</sequence>
<dbReference type="Gene3D" id="3.40.50.1580">
    <property type="entry name" value="Nucleoside phosphorylase domain"/>
    <property type="match status" value="1"/>
</dbReference>
<organism evidence="2 3">
    <name type="scientific">Purpureocillium lilacinum</name>
    <name type="common">Paecilomyces lilacinus</name>
    <dbReference type="NCBI Taxonomy" id="33203"/>
    <lineage>
        <taxon>Eukaryota</taxon>
        <taxon>Fungi</taxon>
        <taxon>Dikarya</taxon>
        <taxon>Ascomycota</taxon>
        <taxon>Pezizomycotina</taxon>
        <taxon>Sordariomycetes</taxon>
        <taxon>Hypocreomycetidae</taxon>
        <taxon>Hypocreales</taxon>
        <taxon>Ophiocordycipitaceae</taxon>
        <taxon>Purpureocillium</taxon>
    </lineage>
</organism>
<evidence type="ECO:0008006" key="4">
    <source>
        <dbReference type="Google" id="ProtNLM"/>
    </source>
</evidence>
<dbReference type="Proteomes" id="UP001287286">
    <property type="component" value="Unassembled WGS sequence"/>
</dbReference>
<dbReference type="EMBL" id="JAWRVI010000009">
    <property type="protein sequence ID" value="KAK4092133.1"/>
    <property type="molecule type" value="Genomic_DNA"/>
</dbReference>
<comment type="caution">
    <text evidence="2">The sequence shown here is derived from an EMBL/GenBank/DDBJ whole genome shotgun (WGS) entry which is preliminary data.</text>
</comment>
<name>A0ABR0C8R3_PURLI</name>
<keyword evidence="3" id="KW-1185">Reference proteome</keyword>
<dbReference type="InterPro" id="IPR035994">
    <property type="entry name" value="Nucleoside_phosphorylase_sf"/>
</dbReference>
<reference evidence="2 3" key="1">
    <citation type="journal article" date="2024" name="Microbiol. Resour. Announc.">
        <title>Genome annotations for the ascomycete fungi Trichoderma harzianum, Trichoderma aggressivum, and Purpureocillium lilacinum.</title>
        <authorList>
            <person name="Beijen E.P.W."/>
            <person name="Ohm R.A."/>
        </authorList>
    </citation>
    <scope>NUCLEOTIDE SEQUENCE [LARGE SCALE GENOMIC DNA]</scope>
    <source>
        <strain evidence="2 3">CBS 150709</strain>
    </source>
</reference>
<feature type="compositionally biased region" description="Low complexity" evidence="1">
    <location>
        <begin position="94"/>
        <end position="103"/>
    </location>
</feature>
<evidence type="ECO:0000256" key="1">
    <source>
        <dbReference type="SAM" id="MobiDB-lite"/>
    </source>
</evidence>
<feature type="region of interest" description="Disordered" evidence="1">
    <location>
        <begin position="73"/>
        <end position="103"/>
    </location>
</feature>